<keyword evidence="4" id="KW-0949">S-adenosyl-L-methionine</keyword>
<comment type="function">
    <text evidence="4">Exhibits S-adenosyl-L-methionine-dependent methyltransferase activity.</text>
</comment>
<dbReference type="SUPFAM" id="SSF53335">
    <property type="entry name" value="S-adenosyl-L-methionine-dependent methyltransferases"/>
    <property type="match status" value="1"/>
</dbReference>
<dbReference type="AlphaFoldDB" id="A0AA48HGZ0"/>
<proteinExistence type="inferred from homology"/>
<accession>A0AA48HGZ0</accession>
<dbReference type="KEGG" id="pmaw:MACH26_06600"/>
<dbReference type="RefSeq" id="WP_338291103.1">
    <property type="nucleotide sequence ID" value="NZ_AP027272.1"/>
</dbReference>
<dbReference type="InterPro" id="IPR029063">
    <property type="entry name" value="SAM-dependent_MTases_sf"/>
</dbReference>
<evidence type="ECO:0000313" key="5">
    <source>
        <dbReference type="EMBL" id="BDX05139.1"/>
    </source>
</evidence>
<evidence type="ECO:0000313" key="6">
    <source>
        <dbReference type="Proteomes" id="UP001333710"/>
    </source>
</evidence>
<dbReference type="NCBIfam" id="TIGR00027">
    <property type="entry name" value="mthyl_TIGR00027"/>
    <property type="match status" value="1"/>
</dbReference>
<organism evidence="5 6">
    <name type="scientific">Planctobacterium marinum</name>
    <dbReference type="NCBI Taxonomy" id="1631968"/>
    <lineage>
        <taxon>Bacteria</taxon>
        <taxon>Pseudomonadati</taxon>
        <taxon>Pseudomonadota</taxon>
        <taxon>Gammaproteobacteria</taxon>
        <taxon>Alteromonadales</taxon>
        <taxon>Alteromonadaceae</taxon>
        <taxon>Planctobacterium</taxon>
    </lineage>
</organism>
<keyword evidence="6" id="KW-1185">Reference proteome</keyword>
<dbReference type="GO" id="GO:0008168">
    <property type="term" value="F:methyltransferase activity"/>
    <property type="evidence" value="ECO:0007669"/>
    <property type="project" value="UniProtKB-UniRule"/>
</dbReference>
<name>A0AA48HGZ0_9ALTE</name>
<dbReference type="InterPro" id="IPR007213">
    <property type="entry name" value="Ppm1/Ppm2/Tcmp"/>
</dbReference>
<reference evidence="5" key="1">
    <citation type="submission" date="2023-01" db="EMBL/GenBank/DDBJ databases">
        <title>Complete genome sequence of Planctobacterium marinum strain Dej080120_11.</title>
        <authorList>
            <person name="Ueki S."/>
            <person name="Maruyama F."/>
        </authorList>
    </citation>
    <scope>NUCLEOTIDE SEQUENCE</scope>
    <source>
        <strain evidence="5">Dej080120_11</strain>
    </source>
</reference>
<evidence type="ECO:0000256" key="2">
    <source>
        <dbReference type="ARBA" id="ARBA00022603"/>
    </source>
</evidence>
<dbReference type="PANTHER" id="PTHR43619">
    <property type="entry name" value="S-ADENOSYL-L-METHIONINE-DEPENDENT METHYLTRANSFERASE YKTD-RELATED"/>
    <property type="match status" value="1"/>
</dbReference>
<protein>
    <recommendedName>
        <fullName evidence="4">S-adenosyl-L-methionine-dependent methyltransferase</fullName>
        <ecNumber evidence="4">2.1.1.-</ecNumber>
    </recommendedName>
</protein>
<keyword evidence="2 4" id="KW-0489">Methyltransferase</keyword>
<evidence type="ECO:0000256" key="1">
    <source>
        <dbReference type="ARBA" id="ARBA00008138"/>
    </source>
</evidence>
<dbReference type="InterPro" id="IPR011610">
    <property type="entry name" value="SAM_mthyl_Trfase_ML2640-like"/>
</dbReference>
<dbReference type="EMBL" id="AP027272">
    <property type="protein sequence ID" value="BDX05139.1"/>
    <property type="molecule type" value="Genomic_DNA"/>
</dbReference>
<comment type="similarity">
    <text evidence="1 4">Belongs to the UPF0677 family.</text>
</comment>
<keyword evidence="3" id="KW-0808">Transferase</keyword>
<dbReference type="Pfam" id="PF04072">
    <property type="entry name" value="LCM"/>
    <property type="match status" value="1"/>
</dbReference>
<dbReference type="Proteomes" id="UP001333710">
    <property type="component" value="Chromosome"/>
</dbReference>
<dbReference type="EC" id="2.1.1.-" evidence="4"/>
<dbReference type="Gene3D" id="3.40.50.150">
    <property type="entry name" value="Vaccinia Virus protein VP39"/>
    <property type="match status" value="1"/>
</dbReference>
<evidence type="ECO:0000256" key="3">
    <source>
        <dbReference type="ARBA" id="ARBA00022679"/>
    </source>
</evidence>
<gene>
    <name evidence="5" type="ORF">MACH26_06600</name>
</gene>
<dbReference type="PANTHER" id="PTHR43619:SF2">
    <property type="entry name" value="S-ADENOSYL-L-METHIONINE-DEPENDENT METHYLTRANSFERASES SUPERFAMILY PROTEIN"/>
    <property type="match status" value="1"/>
</dbReference>
<evidence type="ECO:0000256" key="4">
    <source>
        <dbReference type="RuleBase" id="RU362030"/>
    </source>
</evidence>
<sequence length="300" mass="33753">MKDNEASSTAYTVLQGLLFVAQKPEFSHLVSARNRELGTHILQSSEQGRKRLKQIHSTVGKILLPLMERLILPSIGLHYALRKAYIEKKVREAIDAGATQIINLGAGFDTLLYRLAEENDKLNCIEIDHPATHQVKEKALTSGQMALSNLHFLPVDFTHQTLQQELEQFSAFVPQQTTVCIVEGVLMYLTPEQIYSLLQSLLDLLDSSPRHLVFTAVEPPSNHPESYGPLLKLYLKLKGEPLNWLCDENHLKAFIEQSDFKLQETANSEAFRRQFVPDCAARLHKGEYGACAISCSTREA</sequence>
<dbReference type="GO" id="GO:0032259">
    <property type="term" value="P:methylation"/>
    <property type="evidence" value="ECO:0007669"/>
    <property type="project" value="UniProtKB-KW"/>
</dbReference>